<name>A0A2V2YUH9_9BACL</name>
<feature type="domain" description="Amine oxidase" evidence="8">
    <location>
        <begin position="60"/>
        <end position="319"/>
    </location>
</feature>
<reference evidence="9 10" key="1">
    <citation type="submission" date="2018-05" db="EMBL/GenBank/DDBJ databases">
        <title>Genomic Encyclopedia of Type Strains, Phase III (KMG-III): the genomes of soil and plant-associated and newly described type strains.</title>
        <authorList>
            <person name="Whitman W."/>
        </authorList>
    </citation>
    <scope>NUCLEOTIDE SEQUENCE [LARGE SCALE GENOMIC DNA]</scope>
    <source>
        <strain evidence="9 10">CECT 5696</strain>
    </source>
</reference>
<keyword evidence="1" id="KW-0560">Oxidoreductase</keyword>
<evidence type="ECO:0000256" key="4">
    <source>
        <dbReference type="ARBA" id="ARBA00039159"/>
    </source>
</evidence>
<dbReference type="PANTHER" id="PTHR43734">
    <property type="entry name" value="PHYTOENE DESATURASE"/>
    <property type="match status" value="1"/>
</dbReference>
<dbReference type="Gene3D" id="3.90.660.50">
    <property type="match status" value="1"/>
</dbReference>
<evidence type="ECO:0000256" key="5">
    <source>
        <dbReference type="ARBA" id="ARBA00041900"/>
    </source>
</evidence>
<organism evidence="9 10">
    <name type="scientific">Paenibacillus cellulosilyticus</name>
    <dbReference type="NCBI Taxonomy" id="375489"/>
    <lineage>
        <taxon>Bacteria</taxon>
        <taxon>Bacillati</taxon>
        <taxon>Bacillota</taxon>
        <taxon>Bacilli</taxon>
        <taxon>Bacillales</taxon>
        <taxon>Paenibacillaceae</taxon>
        <taxon>Paenibacillus</taxon>
    </lineage>
</organism>
<dbReference type="EMBL" id="QGTQ01000006">
    <property type="protein sequence ID" value="PWW04745.1"/>
    <property type="molecule type" value="Genomic_DNA"/>
</dbReference>
<comment type="pathway">
    <text evidence="2">Carotenoid biosynthesis; staphyloxanthin biosynthesis; staphyloxanthin from farnesyl diphosphate: step 3/5.</text>
</comment>
<proteinExistence type="inferred from homology"/>
<evidence type="ECO:0000313" key="10">
    <source>
        <dbReference type="Proteomes" id="UP000246635"/>
    </source>
</evidence>
<evidence type="ECO:0000256" key="1">
    <source>
        <dbReference type="ARBA" id="ARBA00023002"/>
    </source>
</evidence>
<dbReference type="GO" id="GO:0016491">
    <property type="term" value="F:oxidoreductase activity"/>
    <property type="evidence" value="ECO:0007669"/>
    <property type="project" value="UniProtKB-KW"/>
</dbReference>
<dbReference type="PANTHER" id="PTHR43734:SF7">
    <property type="entry name" value="4,4'-DIAPONEUROSPORENE OXYGENASE"/>
    <property type="match status" value="1"/>
</dbReference>
<accession>A0A2V2YUH9</accession>
<dbReference type="Gene3D" id="3.50.50.60">
    <property type="entry name" value="FAD/NAD(P)-binding domain"/>
    <property type="match status" value="1"/>
</dbReference>
<dbReference type="InterPro" id="IPR002937">
    <property type="entry name" value="Amino_oxidase"/>
</dbReference>
<dbReference type="Pfam" id="PF01593">
    <property type="entry name" value="Amino_oxidase"/>
    <property type="match status" value="1"/>
</dbReference>
<evidence type="ECO:0000256" key="7">
    <source>
        <dbReference type="ARBA" id="ARBA00048532"/>
    </source>
</evidence>
<evidence type="ECO:0000256" key="2">
    <source>
        <dbReference type="ARBA" id="ARBA00037901"/>
    </source>
</evidence>
<comment type="similarity">
    <text evidence="3">Belongs to the carotenoid/retinoid oxidoreductase family. CrtP subfamily.</text>
</comment>
<sequence length="479" mass="52978">MARLHLRIRLRSRILIIVKKFPSICHKPISLAVIRIPQPKGMISMTQNTKFDVAIVGGGIAGLTAAVYAAQAGKRTIVIEKQERMGGRAITNHKQGHYFNLGAHALFQGDALATFRELELNLKSGKPANEGHGLWKGRLSTIPLGPKSLFTTPLLSIKGKLEFAAWFAKLTKLQTHKYDQISVREWLEGSVKDPMIRNIFYALIRSTTYVMAPDFQAAGPVIQQLQHSLHGVTYIDRGWGAIVEELRQRAAALGVQHITKQKVVAIEHQNGAVQHIRCEDGTLIEADHIIAAVPPAAAYQLVANAEATSLRTWKEQAIEMTSACLDVALRKLPSPKHQVVYGIDQAVFLTNQSRASHLSDEGAQVVSLIKYQGKGSDADQDLRDLEQMLDLTQPGWRNELITKQYLPKMTVSYDFMHLERQQNPGPAVPEISGLYVAGEWASHGEMLLDAATASAKRAVQQIISREGTGKAYHEHRSIV</sequence>
<gene>
    <name evidence="9" type="ORF">DFQ01_10626</name>
</gene>
<evidence type="ECO:0000256" key="6">
    <source>
        <dbReference type="ARBA" id="ARBA00042619"/>
    </source>
</evidence>
<dbReference type="SUPFAM" id="SSF51905">
    <property type="entry name" value="FAD/NAD(P)-binding domain"/>
    <property type="match status" value="1"/>
</dbReference>
<dbReference type="Proteomes" id="UP000246635">
    <property type="component" value="Unassembled WGS sequence"/>
</dbReference>
<protein>
    <recommendedName>
        <fullName evidence="4">4,4'-diaponeurosporene oxygenase</fullName>
    </recommendedName>
    <alternativeName>
        <fullName evidence="5">4,4'-diaponeurosporene oxidase</fullName>
    </alternativeName>
    <alternativeName>
        <fullName evidence="6">Carotenoid oxidase</fullName>
    </alternativeName>
</protein>
<comment type="catalytic activity">
    <reaction evidence="7">
        <text>all-trans-4,4'-diaponeurosporene + 2 AH2 + 2 O2 = 4,4'-diaponeurosporenal + 2 A + 3 H2O</text>
        <dbReference type="Rhea" id="RHEA:56104"/>
        <dbReference type="ChEBI" id="CHEBI:13193"/>
        <dbReference type="ChEBI" id="CHEBI:15377"/>
        <dbReference type="ChEBI" id="CHEBI:15379"/>
        <dbReference type="ChEBI" id="CHEBI:17499"/>
        <dbReference type="ChEBI" id="CHEBI:62743"/>
        <dbReference type="ChEBI" id="CHEBI:79065"/>
    </reaction>
</comment>
<dbReference type="AlphaFoldDB" id="A0A2V2YUH9"/>
<keyword evidence="10" id="KW-1185">Reference proteome</keyword>
<evidence type="ECO:0000313" key="9">
    <source>
        <dbReference type="EMBL" id="PWW04745.1"/>
    </source>
</evidence>
<evidence type="ECO:0000256" key="3">
    <source>
        <dbReference type="ARBA" id="ARBA00038194"/>
    </source>
</evidence>
<dbReference type="InterPro" id="IPR036188">
    <property type="entry name" value="FAD/NAD-bd_sf"/>
</dbReference>
<evidence type="ECO:0000259" key="8">
    <source>
        <dbReference type="Pfam" id="PF01593"/>
    </source>
</evidence>
<comment type="caution">
    <text evidence="9">The sequence shown here is derived from an EMBL/GenBank/DDBJ whole genome shotgun (WGS) entry which is preliminary data.</text>
</comment>